<dbReference type="PANTHER" id="PTHR46599:SF3">
    <property type="entry name" value="PIGGYBAC TRANSPOSABLE ELEMENT-DERIVED PROTEIN 4"/>
    <property type="match status" value="1"/>
</dbReference>
<proteinExistence type="predicted"/>
<evidence type="ECO:0000313" key="3">
    <source>
        <dbReference type="EMBL" id="JAT37550.1"/>
    </source>
</evidence>
<gene>
    <name evidence="3" type="ORF">g.34936</name>
</gene>
<feature type="non-terminal residue" evidence="3">
    <location>
        <position position="1"/>
    </location>
</feature>
<evidence type="ECO:0000256" key="1">
    <source>
        <dbReference type="SAM" id="MobiDB-lite"/>
    </source>
</evidence>
<organism evidence="3">
    <name type="scientific">Graphocephala atropunctata</name>
    <dbReference type="NCBI Taxonomy" id="36148"/>
    <lineage>
        <taxon>Eukaryota</taxon>
        <taxon>Metazoa</taxon>
        <taxon>Ecdysozoa</taxon>
        <taxon>Arthropoda</taxon>
        <taxon>Hexapoda</taxon>
        <taxon>Insecta</taxon>
        <taxon>Pterygota</taxon>
        <taxon>Neoptera</taxon>
        <taxon>Paraneoptera</taxon>
        <taxon>Hemiptera</taxon>
        <taxon>Auchenorrhyncha</taxon>
        <taxon>Membracoidea</taxon>
        <taxon>Cicadellidae</taxon>
        <taxon>Cicadellinae</taxon>
        <taxon>Cicadellini</taxon>
        <taxon>Graphocephala</taxon>
    </lineage>
</organism>
<dbReference type="Pfam" id="PF13843">
    <property type="entry name" value="DDE_Tnp_1_7"/>
    <property type="match status" value="1"/>
</dbReference>
<dbReference type="AlphaFoldDB" id="A0A1B6MNM8"/>
<accession>A0A1B6MNM8</accession>
<feature type="region of interest" description="Disordered" evidence="1">
    <location>
        <begin position="76"/>
        <end position="108"/>
    </location>
</feature>
<dbReference type="InterPro" id="IPR029526">
    <property type="entry name" value="PGBD"/>
</dbReference>
<dbReference type="EMBL" id="GEBQ01002427">
    <property type="protein sequence ID" value="JAT37550.1"/>
    <property type="molecule type" value="Transcribed_RNA"/>
</dbReference>
<name>A0A1B6MNM8_9HEMI</name>
<evidence type="ECO:0000259" key="2">
    <source>
        <dbReference type="Pfam" id="PF13843"/>
    </source>
</evidence>
<feature type="non-terminal residue" evidence="3">
    <location>
        <position position="320"/>
    </location>
</feature>
<feature type="compositionally biased region" description="Acidic residues" evidence="1">
    <location>
        <begin position="76"/>
        <end position="85"/>
    </location>
</feature>
<dbReference type="PANTHER" id="PTHR46599">
    <property type="entry name" value="PIGGYBAC TRANSPOSABLE ELEMENT-DERIVED PROTEIN 4"/>
    <property type="match status" value="1"/>
</dbReference>
<protein>
    <recommendedName>
        <fullName evidence="2">PiggyBac transposable element-derived protein domain-containing protein</fullName>
    </recommendedName>
</protein>
<feature type="domain" description="PiggyBac transposable element-derived protein" evidence="2">
    <location>
        <begin position="145"/>
        <end position="320"/>
    </location>
</feature>
<reference evidence="3" key="1">
    <citation type="submission" date="2015-11" db="EMBL/GenBank/DDBJ databases">
        <title>De novo transcriptome assembly of four potential Pierce s Disease insect vectors from Arizona vineyards.</title>
        <authorList>
            <person name="Tassone E.E."/>
        </authorList>
    </citation>
    <scope>NUCLEOTIDE SEQUENCE</scope>
</reference>
<sequence>WLDGSRIVPGAVNGRCLRVRSFTMADNVNDENIIQWLDRSVSEGDLLYESSANEGMDVDENDVSGLEGVEALSAIEESDGDDESVADTAGGMSVEDSDLVSSDSSGDEDVWIDCTEDDRGPGRNIPVRLIDPGPVLPGNFDENTTPMEYFSLFFNEAVLDHICRETNVFANNRKSQVNSPKSRFKNWSDMAVSDLKALLGVILNMGMNPRAAMQDYFSLKWVERMQFFGDVFSQQKFLLYFWNLHFSHELGTDRDLKIRFVVNSIREKCMLFYNPSSRISVDESTISFKGKVVFRVYNPKKPVKFGLKIYVLSDSNNGYI</sequence>